<dbReference type="GO" id="GO:0005634">
    <property type="term" value="C:nucleus"/>
    <property type="evidence" value="ECO:0007669"/>
    <property type="project" value="TreeGrafter"/>
</dbReference>
<dbReference type="GO" id="GO:0031106">
    <property type="term" value="P:septin ring organization"/>
    <property type="evidence" value="ECO:0007669"/>
    <property type="project" value="TreeGrafter"/>
</dbReference>
<dbReference type="OrthoDB" id="1594986at2759"/>
<dbReference type="Gene3D" id="1.20.900.10">
    <property type="entry name" value="Dbl homology (DH) domain"/>
    <property type="match status" value="1"/>
</dbReference>
<comment type="caution">
    <text evidence="3">The sequence shown here is derived from an EMBL/GenBank/DDBJ whole genome shotgun (WGS) entry which is preliminary data.</text>
</comment>
<dbReference type="GO" id="GO:0005737">
    <property type="term" value="C:cytoplasm"/>
    <property type="evidence" value="ECO:0007669"/>
    <property type="project" value="TreeGrafter"/>
</dbReference>
<dbReference type="InterPro" id="IPR053026">
    <property type="entry name" value="CDC42_GEF"/>
</dbReference>
<evidence type="ECO:0000256" key="1">
    <source>
        <dbReference type="SAM" id="MobiDB-lite"/>
    </source>
</evidence>
<dbReference type="GO" id="GO:0000935">
    <property type="term" value="C:division septum"/>
    <property type="evidence" value="ECO:0007669"/>
    <property type="project" value="TreeGrafter"/>
</dbReference>
<reference evidence="3" key="1">
    <citation type="submission" date="2022-07" db="EMBL/GenBank/DDBJ databases">
        <title>Phylogenomic reconstructions and comparative analyses of Kickxellomycotina fungi.</title>
        <authorList>
            <person name="Reynolds N.K."/>
            <person name="Stajich J.E."/>
            <person name="Barry K."/>
            <person name="Grigoriev I.V."/>
            <person name="Crous P."/>
            <person name="Smith M.E."/>
        </authorList>
    </citation>
    <scope>NUCLEOTIDE SEQUENCE</scope>
    <source>
        <strain evidence="3">NRRL 3115</strain>
    </source>
</reference>
<dbReference type="PROSITE" id="PS50010">
    <property type="entry name" value="DH_2"/>
    <property type="match status" value="1"/>
</dbReference>
<dbReference type="AlphaFoldDB" id="A0A9W8KX82"/>
<dbReference type="GO" id="GO:0030010">
    <property type="term" value="P:establishment of cell polarity"/>
    <property type="evidence" value="ECO:0007669"/>
    <property type="project" value="TreeGrafter"/>
</dbReference>
<feature type="region of interest" description="Disordered" evidence="1">
    <location>
        <begin position="490"/>
        <end position="536"/>
    </location>
</feature>
<dbReference type="InterPro" id="IPR000219">
    <property type="entry name" value="DH_dom"/>
</dbReference>
<dbReference type="Proteomes" id="UP001151518">
    <property type="component" value="Unassembled WGS sequence"/>
</dbReference>
<organism evidence="3 4">
    <name type="scientific">Coemansia spiralis</name>
    <dbReference type="NCBI Taxonomy" id="417178"/>
    <lineage>
        <taxon>Eukaryota</taxon>
        <taxon>Fungi</taxon>
        <taxon>Fungi incertae sedis</taxon>
        <taxon>Zoopagomycota</taxon>
        <taxon>Kickxellomycotina</taxon>
        <taxon>Kickxellomycetes</taxon>
        <taxon>Kickxellales</taxon>
        <taxon>Kickxellaceae</taxon>
        <taxon>Coemansia</taxon>
    </lineage>
</organism>
<evidence type="ECO:0000259" key="2">
    <source>
        <dbReference type="PROSITE" id="PS50010"/>
    </source>
</evidence>
<dbReference type="PANTHER" id="PTHR47339:SF1">
    <property type="entry name" value="CELL DIVISION CONTROL PROTEIN 24"/>
    <property type="match status" value="1"/>
</dbReference>
<dbReference type="Pfam" id="PF00621">
    <property type="entry name" value="RhoGEF"/>
    <property type="match status" value="1"/>
</dbReference>
<feature type="domain" description="DH" evidence="2">
    <location>
        <begin position="220"/>
        <end position="404"/>
    </location>
</feature>
<gene>
    <name evidence="3" type="primary">CDC24_1</name>
    <name evidence="3" type="ORF">GGI25_002665</name>
</gene>
<dbReference type="EMBL" id="JANBTW010000025">
    <property type="protein sequence ID" value="KAJ2678022.1"/>
    <property type="molecule type" value="Genomic_DNA"/>
</dbReference>
<evidence type="ECO:0000313" key="4">
    <source>
        <dbReference type="Proteomes" id="UP001151518"/>
    </source>
</evidence>
<proteinExistence type="predicted"/>
<name>A0A9W8KX82_9FUNG</name>
<protein>
    <submittedName>
        <fullName evidence="3">Guanine nucleotide exchange factor for Cdc42p</fullName>
    </submittedName>
</protein>
<evidence type="ECO:0000313" key="3">
    <source>
        <dbReference type="EMBL" id="KAJ2678022.1"/>
    </source>
</evidence>
<sequence>MQPFASIFQGKLASLTFKFTSKCFPFCMRSRRRPLVPFDNSSSTSRAVSMRRAAYMSPYDRAVHLIERMLRLPSIATYLYPILIDENSTPDVCKNPRNPLKTLFARGYTLNILLNELESPFVATINLYELMDESNYETCQTERFWKGCVDAGLATPEMMDRALSVSEESSDEYLDMAMAVVSAILDILQERGVLASPDPRYIKPRTIYPVVNYAPDGAPKHAVLAAELSRTEVAYMQDLERLMAFAANVKAHVDSGSIKVDTATIFGHISDILALHLKFSMRIQYMAAVPVESQYFDALFAGLSEGFVVYSRFCASREHAQKAYRQALPVLRQLDCTIDPVFDVPSLFMRPVQRLAQYPMLFQSIADAICENAHLSQATQAQVVKSAYSALRMSKRILRQANEATREALNETQYGEFFERLDIPLSSHTQMGLGRLLLSSKVSALVSSDYLVDGREAFLFENNLVLCKAGSPERESKTSRIKRTLSSLQIMRSPSLRPKRESGSSASSTLHSPPLLASSPEADGLGEKSALRSTESTEFQLPTIDTGYSLTAPPCNPALLSSHASLTSLREKPMIRFTTDVACEDGIKTKLTVCEQIPTCAISRISVGAEAHGFARLTVQAMMVDGGELVMAFGQMSSEAAGVWTRMFRRAVSLVPADACADGTCVLVNPKFSESQQARHLAA</sequence>
<dbReference type="GO" id="GO:0005085">
    <property type="term" value="F:guanyl-nucleotide exchange factor activity"/>
    <property type="evidence" value="ECO:0007669"/>
    <property type="project" value="InterPro"/>
</dbReference>
<accession>A0A9W8KX82</accession>
<dbReference type="InterPro" id="IPR035899">
    <property type="entry name" value="DBL_dom_sf"/>
</dbReference>
<dbReference type="PANTHER" id="PTHR47339">
    <property type="entry name" value="CELL DIVISION CONTROL PROTEIN 24"/>
    <property type="match status" value="1"/>
</dbReference>
<dbReference type="SMART" id="SM00325">
    <property type="entry name" value="RhoGEF"/>
    <property type="match status" value="1"/>
</dbReference>
<dbReference type="SUPFAM" id="SSF48065">
    <property type="entry name" value="DBL homology domain (DH-domain)"/>
    <property type="match status" value="1"/>
</dbReference>
<dbReference type="GO" id="GO:0043332">
    <property type="term" value="C:mating projection tip"/>
    <property type="evidence" value="ECO:0007669"/>
    <property type="project" value="TreeGrafter"/>
</dbReference>